<comment type="caution">
    <text evidence="2">The sequence shown here is derived from an EMBL/GenBank/DDBJ whole genome shotgun (WGS) entry which is preliminary data.</text>
</comment>
<protein>
    <submittedName>
        <fullName evidence="2">Siderophore-interacting protein</fullName>
    </submittedName>
</protein>
<dbReference type="PANTHER" id="PTHR30157:SF0">
    <property type="entry name" value="NADPH-DEPENDENT FERRIC-CHELATE REDUCTASE"/>
    <property type="match status" value="1"/>
</dbReference>
<evidence type="ECO:0000313" key="2">
    <source>
        <dbReference type="EMBL" id="MFB4196124.1"/>
    </source>
</evidence>
<dbReference type="Proteomes" id="UP001577267">
    <property type="component" value="Unassembled WGS sequence"/>
</dbReference>
<organism evidence="2 3">
    <name type="scientific">Streptomyces carpaticus</name>
    <dbReference type="NCBI Taxonomy" id="285558"/>
    <lineage>
        <taxon>Bacteria</taxon>
        <taxon>Bacillati</taxon>
        <taxon>Actinomycetota</taxon>
        <taxon>Actinomycetes</taxon>
        <taxon>Kitasatosporales</taxon>
        <taxon>Streptomycetaceae</taxon>
        <taxon>Streptomyces</taxon>
    </lineage>
</organism>
<dbReference type="InterPro" id="IPR017927">
    <property type="entry name" value="FAD-bd_FR_type"/>
</dbReference>
<reference evidence="2 3" key="1">
    <citation type="submission" date="2024-09" db="EMBL/GenBank/DDBJ databases">
        <title>Draft genome sequence of multifaceted antimicrobials producing Streptomyces sp. strain FH1.</title>
        <authorList>
            <person name="Hassan F."/>
            <person name="Ali H."/>
            <person name="Hassan N."/>
            <person name="Nawaz A."/>
        </authorList>
    </citation>
    <scope>NUCLEOTIDE SEQUENCE [LARGE SCALE GENOMIC DNA]</scope>
    <source>
        <strain evidence="2 3">FH1</strain>
    </source>
</reference>
<keyword evidence="3" id="KW-1185">Reference proteome</keyword>
<dbReference type="SUPFAM" id="SSF63380">
    <property type="entry name" value="Riboflavin synthase domain-like"/>
    <property type="match status" value="1"/>
</dbReference>
<accession>A0ABV4ZQ79</accession>
<feature type="domain" description="FAD-binding FR-type" evidence="1">
    <location>
        <begin position="4"/>
        <end position="129"/>
    </location>
</feature>
<proteinExistence type="predicted"/>
<name>A0ABV4ZQ79_9ACTN</name>
<dbReference type="Gene3D" id="2.40.30.10">
    <property type="entry name" value="Translation factors"/>
    <property type="match status" value="1"/>
</dbReference>
<dbReference type="PANTHER" id="PTHR30157">
    <property type="entry name" value="FERRIC REDUCTASE, NADPH-DEPENDENT"/>
    <property type="match status" value="1"/>
</dbReference>
<dbReference type="Pfam" id="PF08021">
    <property type="entry name" value="FAD_binding_9"/>
    <property type="match status" value="1"/>
</dbReference>
<dbReference type="EMBL" id="JBHGBT010000016">
    <property type="protein sequence ID" value="MFB4196124.1"/>
    <property type="molecule type" value="Genomic_DNA"/>
</dbReference>
<evidence type="ECO:0000313" key="3">
    <source>
        <dbReference type="Proteomes" id="UP001577267"/>
    </source>
</evidence>
<dbReference type="InterPro" id="IPR039374">
    <property type="entry name" value="SIP_fam"/>
</dbReference>
<dbReference type="InterPro" id="IPR017938">
    <property type="entry name" value="Riboflavin_synthase-like_b-brl"/>
</dbReference>
<evidence type="ECO:0000259" key="1">
    <source>
        <dbReference type="PROSITE" id="PS51384"/>
    </source>
</evidence>
<dbReference type="Pfam" id="PF04954">
    <property type="entry name" value="SIP"/>
    <property type="match status" value="1"/>
</dbReference>
<dbReference type="InterPro" id="IPR007037">
    <property type="entry name" value="SIP_rossman_dom"/>
</dbReference>
<dbReference type="RefSeq" id="WP_375064026.1">
    <property type="nucleotide sequence ID" value="NZ_JBHGBT010000016.1"/>
</dbReference>
<dbReference type="Gene3D" id="3.40.50.80">
    <property type="entry name" value="Nucleotide-binding domain of ferredoxin-NADP reductase (FNR) module"/>
    <property type="match status" value="1"/>
</dbReference>
<gene>
    <name evidence="2" type="ORF">ACE11A_17425</name>
</gene>
<dbReference type="PROSITE" id="PS51384">
    <property type="entry name" value="FAD_FR"/>
    <property type="match status" value="1"/>
</dbReference>
<dbReference type="InterPro" id="IPR039261">
    <property type="entry name" value="FNR_nucleotide-bd"/>
</dbReference>
<dbReference type="CDD" id="cd06193">
    <property type="entry name" value="siderophore_interacting"/>
    <property type="match status" value="1"/>
</dbReference>
<dbReference type="InterPro" id="IPR013113">
    <property type="entry name" value="SIP_FAD-bd"/>
</dbReference>
<sequence>MGNIVTHRGRVLRTERLSAHLIRVVLGGEGLREFALGPYSDSYVKLVFRQPGVEYPEPFDVAEIRRTLPRDQWPATRTYTVRAFDPAGLEMTIDFVYHGDTGLAGPWAAAAQPGDELAVLGPGGAYAPDPGADWHLLVGDESALPAIAASVEQLPEGAVARVFVEIDGPGEEVKLTPPAGDVEVVWVDRREGRYGRALVEAVTSLELPPGRGQAFVHGEANWVKELRRHLRQERGMTPAQLSISGYWRYGNNEDGWQAAKAEFNRRVMQEQESEQEQPGAA</sequence>